<reference evidence="2 3" key="1">
    <citation type="submission" date="2019-06" db="EMBL/GenBank/DDBJ databases">
        <authorList>
            <person name="Srinivasan S."/>
        </authorList>
    </citation>
    <scope>NUCLEOTIDE SEQUENCE [LARGE SCALE GENOMIC DNA]</scope>
    <source>
        <strain evidence="2 3">17J68-5</strain>
    </source>
</reference>
<dbReference type="OrthoDB" id="884074at2"/>
<gene>
    <name evidence="2" type="ORF">FHG12_19080</name>
</gene>
<evidence type="ECO:0000256" key="1">
    <source>
        <dbReference type="SAM" id="SignalP"/>
    </source>
</evidence>
<dbReference type="PROSITE" id="PS51257">
    <property type="entry name" value="PROKAR_LIPOPROTEIN"/>
    <property type="match status" value="1"/>
</dbReference>
<evidence type="ECO:0000313" key="3">
    <source>
        <dbReference type="Proteomes" id="UP000305398"/>
    </source>
</evidence>
<dbReference type="AlphaFoldDB" id="A0A5B8A3X3"/>
<evidence type="ECO:0000313" key="2">
    <source>
        <dbReference type="EMBL" id="QDA62074.1"/>
    </source>
</evidence>
<proteinExistence type="predicted"/>
<organism evidence="2 3">
    <name type="scientific">Hymenobacter jejuensis</name>
    <dbReference type="NCBI Taxonomy" id="2502781"/>
    <lineage>
        <taxon>Bacteria</taxon>
        <taxon>Pseudomonadati</taxon>
        <taxon>Bacteroidota</taxon>
        <taxon>Cytophagia</taxon>
        <taxon>Cytophagales</taxon>
        <taxon>Hymenobacteraceae</taxon>
        <taxon>Hymenobacter</taxon>
    </lineage>
</organism>
<feature type="chain" id="PRO_5022846751" description="DUF1735 domain-containing protein" evidence="1">
    <location>
        <begin position="21"/>
        <end position="186"/>
    </location>
</feature>
<dbReference type="KEGG" id="hyj:FHG12_19080"/>
<protein>
    <recommendedName>
        <fullName evidence="4">DUF1735 domain-containing protein</fullName>
    </recommendedName>
</protein>
<evidence type="ECO:0008006" key="4">
    <source>
        <dbReference type="Google" id="ProtNLM"/>
    </source>
</evidence>
<dbReference type="RefSeq" id="WP_139517305.1">
    <property type="nucleotide sequence ID" value="NZ_CP040896.1"/>
</dbReference>
<name>A0A5B8A3X3_9BACT</name>
<dbReference type="Proteomes" id="UP000305398">
    <property type="component" value="Chromosome"/>
</dbReference>
<sequence length="186" mass="20059">MKKQLIHFLMLMLLSLGVISCKKDYGDNSLSPLEDSVADIPVTVANQEFFERYAIVTAPYNNGAGTFKIVLEIPANKGKIKEISRITVGTSGLAYLGIDASAYNYNATTKTLTPIAGNGSNQITFTSDLATYTAFTKRVGNTVTGLVPATVATDPTNPNQLQFYFVLTLEDGQQLVSPAVRVRVVS</sequence>
<feature type="signal peptide" evidence="1">
    <location>
        <begin position="1"/>
        <end position="20"/>
    </location>
</feature>
<dbReference type="EMBL" id="CP040896">
    <property type="protein sequence ID" value="QDA62074.1"/>
    <property type="molecule type" value="Genomic_DNA"/>
</dbReference>
<accession>A0A5B8A3X3</accession>
<keyword evidence="3" id="KW-1185">Reference proteome</keyword>
<keyword evidence="1" id="KW-0732">Signal</keyword>